<accession>A0AAD7EW39</accession>
<evidence type="ECO:0000313" key="1">
    <source>
        <dbReference type="EMBL" id="KAJ7352381.1"/>
    </source>
</evidence>
<protein>
    <submittedName>
        <fullName evidence="1">Uncharacterized protein</fullName>
    </submittedName>
</protein>
<comment type="caution">
    <text evidence="1">The sequence shown here is derived from an EMBL/GenBank/DDBJ whole genome shotgun (WGS) entry which is preliminary data.</text>
</comment>
<evidence type="ECO:0000313" key="2">
    <source>
        <dbReference type="Proteomes" id="UP001218218"/>
    </source>
</evidence>
<dbReference type="EMBL" id="JARIHO010000012">
    <property type="protein sequence ID" value="KAJ7352381.1"/>
    <property type="molecule type" value="Genomic_DNA"/>
</dbReference>
<dbReference type="Proteomes" id="UP001218218">
    <property type="component" value="Unassembled WGS sequence"/>
</dbReference>
<name>A0AAD7EW39_9AGAR</name>
<dbReference type="AlphaFoldDB" id="A0AAD7EW39"/>
<sequence length="444" mass="50849">MDPMDMHYDSPPPSSACPKAHILNYLGVFGVHYRGRSDGYDFRISDFRCLLWINPLFPYLLLLPHYNPFYRPLFSVFNVTPNTLPIKKIIAMGRIRNAEVQERWGHSQDLIDHWLHLESLLCLMLRTMLMLNGGRVAEGVYTFLTPIFFCYTERRAYSRSSAIDFTMRSCDVFLPLMAQISLLFILLDTNDHNDWRMSELELSAVSDFTIERLGRIIDLSLSKSHLDHRLPQHICWLLPHLLGNHCVPLYFFYGQDFPLKEPIPNTLTSISIVPTEDEVAYLRSFSGKVAFSQWVIGKPTWTCLRDRVSSSSAPSAPSAIPSPHPLPIYDDWRMPIESAVPASFPTVERDSGQKQGEDIHTFIECHQLDNEKRAAHESPDAKKRCLDQEAHAAKGAPPGKKGAHVFIWEEEEGGFFIRRAFNRTDAADHWDEFTFTHSLHCVGS</sequence>
<organism evidence="1 2">
    <name type="scientific">Mycena albidolilacea</name>
    <dbReference type="NCBI Taxonomy" id="1033008"/>
    <lineage>
        <taxon>Eukaryota</taxon>
        <taxon>Fungi</taxon>
        <taxon>Dikarya</taxon>
        <taxon>Basidiomycota</taxon>
        <taxon>Agaricomycotina</taxon>
        <taxon>Agaricomycetes</taxon>
        <taxon>Agaricomycetidae</taxon>
        <taxon>Agaricales</taxon>
        <taxon>Marasmiineae</taxon>
        <taxon>Mycenaceae</taxon>
        <taxon>Mycena</taxon>
    </lineage>
</organism>
<proteinExistence type="predicted"/>
<reference evidence="1" key="1">
    <citation type="submission" date="2023-03" db="EMBL/GenBank/DDBJ databases">
        <title>Massive genome expansion in bonnet fungi (Mycena s.s.) driven by repeated elements and novel gene families across ecological guilds.</title>
        <authorList>
            <consortium name="Lawrence Berkeley National Laboratory"/>
            <person name="Harder C.B."/>
            <person name="Miyauchi S."/>
            <person name="Viragh M."/>
            <person name="Kuo A."/>
            <person name="Thoen E."/>
            <person name="Andreopoulos B."/>
            <person name="Lu D."/>
            <person name="Skrede I."/>
            <person name="Drula E."/>
            <person name="Henrissat B."/>
            <person name="Morin E."/>
            <person name="Kohler A."/>
            <person name="Barry K."/>
            <person name="LaButti K."/>
            <person name="Morin E."/>
            <person name="Salamov A."/>
            <person name="Lipzen A."/>
            <person name="Mereny Z."/>
            <person name="Hegedus B."/>
            <person name="Baldrian P."/>
            <person name="Stursova M."/>
            <person name="Weitz H."/>
            <person name="Taylor A."/>
            <person name="Grigoriev I.V."/>
            <person name="Nagy L.G."/>
            <person name="Martin F."/>
            <person name="Kauserud H."/>
        </authorList>
    </citation>
    <scope>NUCLEOTIDE SEQUENCE</scope>
    <source>
        <strain evidence="1">CBHHK002</strain>
    </source>
</reference>
<keyword evidence="2" id="KW-1185">Reference proteome</keyword>
<gene>
    <name evidence="1" type="ORF">DFH08DRAFT_957178</name>
</gene>